<proteinExistence type="predicted"/>
<sequence>MTSLRRFKKDKIKLCDKGETLEAAKSPFSKGFKIFEALFYLPHLCPINVPEEYEERAPEAFNLTNKGVQLKTRADLRPDGLSADLYCIK</sequence>
<dbReference type="EMBL" id="CM001217">
    <property type="protein sequence ID" value="KEH39703.1"/>
    <property type="molecule type" value="Genomic_DNA"/>
</dbReference>
<organism evidence="1 3">
    <name type="scientific">Medicago truncatula</name>
    <name type="common">Barrel medic</name>
    <name type="synonym">Medicago tribuloides</name>
    <dbReference type="NCBI Taxonomy" id="3880"/>
    <lineage>
        <taxon>Eukaryota</taxon>
        <taxon>Viridiplantae</taxon>
        <taxon>Streptophyta</taxon>
        <taxon>Embryophyta</taxon>
        <taxon>Tracheophyta</taxon>
        <taxon>Spermatophyta</taxon>
        <taxon>Magnoliopsida</taxon>
        <taxon>eudicotyledons</taxon>
        <taxon>Gunneridae</taxon>
        <taxon>Pentapetalae</taxon>
        <taxon>rosids</taxon>
        <taxon>fabids</taxon>
        <taxon>Fabales</taxon>
        <taxon>Fabaceae</taxon>
        <taxon>Papilionoideae</taxon>
        <taxon>50 kb inversion clade</taxon>
        <taxon>NPAAA clade</taxon>
        <taxon>Hologalegina</taxon>
        <taxon>IRL clade</taxon>
        <taxon>Trifolieae</taxon>
        <taxon>Medicago</taxon>
    </lineage>
</organism>
<dbReference type="Proteomes" id="UP000002051">
    <property type="component" value="Unassembled WGS sequence"/>
</dbReference>
<accession>A0A072VE14</accession>
<protein>
    <submittedName>
        <fullName evidence="1 2">Uncharacterized protein</fullName>
    </submittedName>
</protein>
<reference evidence="2" key="3">
    <citation type="submission" date="2015-04" db="UniProtKB">
        <authorList>
            <consortium name="EnsemblPlants"/>
        </authorList>
    </citation>
    <scope>IDENTIFICATION</scope>
    <source>
        <strain evidence="2">cv. Jemalong A17</strain>
    </source>
</reference>
<name>A0A072VE14_MEDTR</name>
<reference evidence="1 3" key="2">
    <citation type="journal article" date="2014" name="BMC Genomics">
        <title>An improved genome release (version Mt4.0) for the model legume Medicago truncatula.</title>
        <authorList>
            <person name="Tang H."/>
            <person name="Krishnakumar V."/>
            <person name="Bidwell S."/>
            <person name="Rosen B."/>
            <person name="Chan A."/>
            <person name="Zhou S."/>
            <person name="Gentzbittel L."/>
            <person name="Childs K.L."/>
            <person name="Yandell M."/>
            <person name="Gundlach H."/>
            <person name="Mayer K.F."/>
            <person name="Schwartz D.C."/>
            <person name="Town C.D."/>
        </authorList>
    </citation>
    <scope>GENOME REANNOTATION</scope>
    <source>
        <strain evidence="1">A17</strain>
        <strain evidence="2 3">cv. Jemalong A17</strain>
    </source>
</reference>
<reference evidence="1 3" key="1">
    <citation type="journal article" date="2011" name="Nature">
        <title>The Medicago genome provides insight into the evolution of rhizobial symbioses.</title>
        <authorList>
            <person name="Young N.D."/>
            <person name="Debelle F."/>
            <person name="Oldroyd G.E."/>
            <person name="Geurts R."/>
            <person name="Cannon S.B."/>
            <person name="Udvardi M.K."/>
            <person name="Benedito V.A."/>
            <person name="Mayer K.F."/>
            <person name="Gouzy J."/>
            <person name="Schoof H."/>
            <person name="Van de Peer Y."/>
            <person name="Proost S."/>
            <person name="Cook D.R."/>
            <person name="Meyers B.C."/>
            <person name="Spannagl M."/>
            <person name="Cheung F."/>
            <person name="De Mita S."/>
            <person name="Krishnakumar V."/>
            <person name="Gundlach H."/>
            <person name="Zhou S."/>
            <person name="Mudge J."/>
            <person name="Bharti A.K."/>
            <person name="Murray J.D."/>
            <person name="Naoumkina M.A."/>
            <person name="Rosen B."/>
            <person name="Silverstein K.A."/>
            <person name="Tang H."/>
            <person name="Rombauts S."/>
            <person name="Zhao P.X."/>
            <person name="Zhou P."/>
            <person name="Barbe V."/>
            <person name="Bardou P."/>
            <person name="Bechner M."/>
            <person name="Bellec A."/>
            <person name="Berger A."/>
            <person name="Berges H."/>
            <person name="Bidwell S."/>
            <person name="Bisseling T."/>
            <person name="Choisne N."/>
            <person name="Couloux A."/>
            <person name="Denny R."/>
            <person name="Deshpande S."/>
            <person name="Dai X."/>
            <person name="Doyle J.J."/>
            <person name="Dudez A.M."/>
            <person name="Farmer A.D."/>
            <person name="Fouteau S."/>
            <person name="Franken C."/>
            <person name="Gibelin C."/>
            <person name="Gish J."/>
            <person name="Goldstein S."/>
            <person name="Gonzalez A.J."/>
            <person name="Green P.J."/>
            <person name="Hallab A."/>
            <person name="Hartog M."/>
            <person name="Hua A."/>
            <person name="Humphray S.J."/>
            <person name="Jeong D.H."/>
            <person name="Jing Y."/>
            <person name="Jocker A."/>
            <person name="Kenton S.M."/>
            <person name="Kim D.J."/>
            <person name="Klee K."/>
            <person name="Lai H."/>
            <person name="Lang C."/>
            <person name="Lin S."/>
            <person name="Macmil S.L."/>
            <person name="Magdelenat G."/>
            <person name="Matthews L."/>
            <person name="McCorrison J."/>
            <person name="Monaghan E.L."/>
            <person name="Mun J.H."/>
            <person name="Najar F.Z."/>
            <person name="Nicholson C."/>
            <person name="Noirot C."/>
            <person name="O'Bleness M."/>
            <person name="Paule C.R."/>
            <person name="Poulain J."/>
            <person name="Prion F."/>
            <person name="Qin B."/>
            <person name="Qu C."/>
            <person name="Retzel E.F."/>
            <person name="Riddle C."/>
            <person name="Sallet E."/>
            <person name="Samain S."/>
            <person name="Samson N."/>
            <person name="Sanders I."/>
            <person name="Saurat O."/>
            <person name="Scarpelli C."/>
            <person name="Schiex T."/>
            <person name="Segurens B."/>
            <person name="Severin A.J."/>
            <person name="Sherrier D.J."/>
            <person name="Shi R."/>
            <person name="Sims S."/>
            <person name="Singer S.R."/>
            <person name="Sinharoy S."/>
            <person name="Sterck L."/>
            <person name="Viollet A."/>
            <person name="Wang B.B."/>
            <person name="Wang K."/>
            <person name="Wang M."/>
            <person name="Wang X."/>
            <person name="Warfsmann J."/>
            <person name="Weissenbach J."/>
            <person name="White D.D."/>
            <person name="White J.D."/>
            <person name="Wiley G.B."/>
            <person name="Wincker P."/>
            <person name="Xing Y."/>
            <person name="Yang L."/>
            <person name="Yao Z."/>
            <person name="Ying F."/>
            <person name="Zhai J."/>
            <person name="Zhou L."/>
            <person name="Zuber A."/>
            <person name="Denarie J."/>
            <person name="Dixon R.A."/>
            <person name="May G.D."/>
            <person name="Schwartz D.C."/>
            <person name="Rogers J."/>
            <person name="Quetier F."/>
            <person name="Town C.D."/>
            <person name="Roe B.A."/>
        </authorList>
    </citation>
    <scope>NUCLEOTIDE SEQUENCE [LARGE SCALE GENOMIC DNA]</scope>
    <source>
        <strain evidence="1">A17</strain>
        <strain evidence="2 3">cv. Jemalong A17</strain>
    </source>
</reference>
<dbReference type="AlphaFoldDB" id="A0A072VE14"/>
<keyword evidence="3" id="KW-1185">Reference proteome</keyword>
<gene>
    <name evidence="1" type="ordered locus">MTR_1g004950</name>
</gene>
<evidence type="ECO:0000313" key="1">
    <source>
        <dbReference type="EMBL" id="KEH39703.1"/>
    </source>
</evidence>
<evidence type="ECO:0000313" key="2">
    <source>
        <dbReference type="EnsemblPlants" id="KEH39703"/>
    </source>
</evidence>
<dbReference type="HOGENOM" id="CLU_2458137_0_0_1"/>
<dbReference type="EnsemblPlants" id="KEH39703">
    <property type="protein sequence ID" value="KEH39703"/>
    <property type="gene ID" value="MTR_1g004950"/>
</dbReference>
<evidence type="ECO:0000313" key="3">
    <source>
        <dbReference type="Proteomes" id="UP000002051"/>
    </source>
</evidence>